<sequence>MNAHFVLRDNHIKQRAQHAILQAPEGYVCTIKPATRSLEQNALLWPLLQTLSKNVDWYGNKLTDEEWKDVLTASLKKQKAVPGIDGGFVVCGQRTSTMSKADFSELVELIYAFGAQHGVEFA</sequence>
<dbReference type="AlphaFoldDB" id="A4G7E0"/>
<evidence type="ECO:0000313" key="1">
    <source>
        <dbReference type="EMBL" id="CAL62427.1"/>
    </source>
</evidence>
<dbReference type="KEGG" id="har:HEAR2296"/>
<dbReference type="OrthoDB" id="7018195at2"/>
<organism evidence="1 2">
    <name type="scientific">Herminiimonas arsenicoxydans</name>
    <dbReference type="NCBI Taxonomy" id="204773"/>
    <lineage>
        <taxon>Bacteria</taxon>
        <taxon>Pseudomonadati</taxon>
        <taxon>Pseudomonadota</taxon>
        <taxon>Betaproteobacteria</taxon>
        <taxon>Burkholderiales</taxon>
        <taxon>Oxalobacteraceae</taxon>
        <taxon>Herminiimonas</taxon>
    </lineage>
</organism>
<accession>A4G7E0</accession>
<keyword evidence="2" id="KW-1185">Reference proteome</keyword>
<dbReference type="Proteomes" id="UP000006697">
    <property type="component" value="Chromosome"/>
</dbReference>
<dbReference type="EMBL" id="CU207211">
    <property type="protein sequence ID" value="CAL62427.1"/>
    <property type="molecule type" value="Genomic_DNA"/>
</dbReference>
<dbReference type="eggNOG" id="ENOG5032YYI">
    <property type="taxonomic scope" value="Bacteria"/>
</dbReference>
<dbReference type="Gene3D" id="1.10.3790.10">
    <property type="entry name" value="NinB"/>
    <property type="match status" value="1"/>
</dbReference>
<proteinExistence type="predicted"/>
<gene>
    <name evidence="1" type="ordered locus">HEAR2296</name>
</gene>
<reference evidence="1 2" key="1">
    <citation type="journal article" date="2007" name="PLoS Genet.">
        <title>A tale of two oxidation states: bacterial colonization of arsenic-rich environments.</title>
        <authorList>
            <person name="Muller D."/>
            <person name="Medigue C."/>
            <person name="Koechler S."/>
            <person name="Barbe V."/>
            <person name="Barakat M."/>
            <person name="Talla E."/>
            <person name="Bonnefoy V."/>
            <person name="Krin E."/>
            <person name="Arsene-Ploetze F."/>
            <person name="Carapito C."/>
            <person name="Chandler M."/>
            <person name="Cournoyer B."/>
            <person name="Cruveiller S."/>
            <person name="Dossat C."/>
            <person name="Duval S."/>
            <person name="Heymann M."/>
            <person name="Leize E."/>
            <person name="Lieutaud A."/>
            <person name="Lievremont D."/>
            <person name="Makita Y."/>
            <person name="Mangenot S."/>
            <person name="Nitschke W."/>
            <person name="Ortet P."/>
            <person name="Perdrial N."/>
            <person name="Schoepp B."/>
            <person name="Siguier N."/>
            <person name="Simeonova D.D."/>
            <person name="Rouy Z."/>
            <person name="Segurens B."/>
            <person name="Turlin E."/>
            <person name="Vallenet D."/>
            <person name="Van Dorsselaer A."/>
            <person name="Weiss S."/>
            <person name="Weissenbach J."/>
            <person name="Lett M.C."/>
            <person name="Danchin A."/>
            <person name="Bertin P.N."/>
        </authorList>
    </citation>
    <scope>NUCLEOTIDE SEQUENCE [LARGE SCALE GENOMIC DNA]</scope>
    <source>
        <strain evidence="2">ULPAs1</strain>
    </source>
</reference>
<dbReference type="Pfam" id="PF05772">
    <property type="entry name" value="NinB"/>
    <property type="match status" value="1"/>
</dbReference>
<evidence type="ECO:0008006" key="3">
    <source>
        <dbReference type="Google" id="ProtNLM"/>
    </source>
</evidence>
<protein>
    <recommendedName>
        <fullName evidence="3">NinB protein</fullName>
    </recommendedName>
</protein>
<evidence type="ECO:0000313" key="2">
    <source>
        <dbReference type="Proteomes" id="UP000006697"/>
    </source>
</evidence>
<dbReference type="HOGENOM" id="CLU_127009_1_0_4"/>
<dbReference type="STRING" id="204773.HEAR2296"/>
<dbReference type="SUPFAM" id="SSF103370">
    <property type="entry name" value="NinB"/>
    <property type="match status" value="1"/>
</dbReference>
<name>A4G7E0_HERAR</name>
<dbReference type="InterPro" id="IPR008711">
    <property type="entry name" value="Recombinase_NinB"/>
</dbReference>
<dbReference type="InterPro" id="IPR036619">
    <property type="entry name" value="NinB_sf"/>
</dbReference>